<feature type="transmembrane region" description="Helical" evidence="1">
    <location>
        <begin position="12"/>
        <end position="33"/>
    </location>
</feature>
<keyword evidence="1" id="KW-0472">Membrane</keyword>
<name>A0A2W5FMU4_9BACT</name>
<dbReference type="PIRSF" id="PIRSF029033">
    <property type="entry name" value="UCP029033"/>
    <property type="match status" value="1"/>
</dbReference>
<dbReference type="GO" id="GO:0006974">
    <property type="term" value="P:DNA damage response"/>
    <property type="evidence" value="ECO:0007669"/>
    <property type="project" value="TreeGrafter"/>
</dbReference>
<dbReference type="InterPro" id="IPR052022">
    <property type="entry name" value="26kDa_periplasmic_antigen"/>
</dbReference>
<proteinExistence type="predicted"/>
<dbReference type="InterPro" id="IPR007497">
    <property type="entry name" value="SIMPL/DUF541"/>
</dbReference>
<keyword evidence="1" id="KW-1133">Transmembrane helix</keyword>
<dbReference type="Gene3D" id="3.30.70.2970">
    <property type="entry name" value="Protein of unknown function (DUF541), domain 2"/>
    <property type="match status" value="1"/>
</dbReference>
<sequence>MTDNCKSSCSSILLFAGLGVIGVALAFSGFKIFEGLKYFRSYDRFVTVKGLATKDMRADLAVWSVNFTVTGNDLPQAQSQLEVNREKVTAFLKSNGLGENDIRIQSIQVADKQAQTYSSGGGDGGPRYVLSQALIARTNDVESMIKASQNVSQLIKDGVVLGQPNGGYNPAPQYMFTKLNDVKPQMIAEATKSARASAEQFAKDSGQEVGQIRSANQGVFEILPRDPNIVETETPDKTVRVVTTVEYYLAD</sequence>
<evidence type="ECO:0000313" key="3">
    <source>
        <dbReference type="Proteomes" id="UP000249739"/>
    </source>
</evidence>
<dbReference type="Pfam" id="PF04402">
    <property type="entry name" value="SIMPL"/>
    <property type="match status" value="1"/>
</dbReference>
<dbReference type="AlphaFoldDB" id="A0A2W5FMU4"/>
<dbReference type="EMBL" id="QFOT01000004">
    <property type="protein sequence ID" value="PZP57281.1"/>
    <property type="molecule type" value="Genomic_DNA"/>
</dbReference>
<evidence type="ECO:0000313" key="2">
    <source>
        <dbReference type="EMBL" id="PZP57281.1"/>
    </source>
</evidence>
<dbReference type="InterPro" id="IPR016907">
    <property type="entry name" value="UCP029033"/>
</dbReference>
<gene>
    <name evidence="2" type="ORF">DI586_00965</name>
</gene>
<organism evidence="2 3">
    <name type="scientific">Micavibrio aeruginosavorus</name>
    <dbReference type="NCBI Taxonomy" id="349221"/>
    <lineage>
        <taxon>Bacteria</taxon>
        <taxon>Pseudomonadati</taxon>
        <taxon>Bdellovibrionota</taxon>
        <taxon>Bdellovibrionia</taxon>
        <taxon>Bdellovibrionales</taxon>
        <taxon>Pseudobdellovibrionaceae</taxon>
        <taxon>Micavibrio</taxon>
    </lineage>
</organism>
<dbReference type="Proteomes" id="UP000249739">
    <property type="component" value="Unassembled WGS sequence"/>
</dbReference>
<reference evidence="2 3" key="1">
    <citation type="submission" date="2017-08" db="EMBL/GenBank/DDBJ databases">
        <title>Infants hospitalized years apart are colonized by the same room-sourced microbial strains.</title>
        <authorList>
            <person name="Brooks B."/>
            <person name="Olm M.R."/>
            <person name="Firek B.A."/>
            <person name="Baker R."/>
            <person name="Thomas B.C."/>
            <person name="Morowitz M.J."/>
            <person name="Banfield J.F."/>
        </authorList>
    </citation>
    <scope>NUCLEOTIDE SEQUENCE [LARGE SCALE GENOMIC DNA]</scope>
    <source>
        <strain evidence="2">S2_006_000_R2_64</strain>
    </source>
</reference>
<evidence type="ECO:0000256" key="1">
    <source>
        <dbReference type="SAM" id="Phobius"/>
    </source>
</evidence>
<accession>A0A2W5FMU4</accession>
<dbReference type="PANTHER" id="PTHR34387:SF2">
    <property type="entry name" value="SLR1258 PROTEIN"/>
    <property type="match status" value="1"/>
</dbReference>
<protein>
    <submittedName>
        <fullName evidence="2">SIMPL domain-containing protein</fullName>
    </submittedName>
</protein>
<comment type="caution">
    <text evidence="2">The sequence shown here is derived from an EMBL/GenBank/DDBJ whole genome shotgun (WGS) entry which is preliminary data.</text>
</comment>
<keyword evidence="1" id="KW-0812">Transmembrane</keyword>
<dbReference type="PANTHER" id="PTHR34387">
    <property type="entry name" value="SLR1258 PROTEIN"/>
    <property type="match status" value="1"/>
</dbReference>